<comment type="caution">
    <text evidence="1">The sequence shown here is derived from an EMBL/GenBank/DDBJ whole genome shotgun (WGS) entry which is preliminary data.</text>
</comment>
<dbReference type="Proteomes" id="UP001517367">
    <property type="component" value="Unassembled WGS sequence"/>
</dbReference>
<protein>
    <submittedName>
        <fullName evidence="1">Uncharacterized protein</fullName>
    </submittedName>
</protein>
<dbReference type="EMBL" id="SRMP02000001">
    <property type="protein sequence ID" value="MFN0290034.1"/>
    <property type="molecule type" value="Genomic_DNA"/>
</dbReference>
<accession>A0ABW9JC95</accession>
<gene>
    <name evidence="1" type="ORF">E5L68_001445</name>
</gene>
<evidence type="ECO:0000313" key="1">
    <source>
        <dbReference type="EMBL" id="MFN0290034.1"/>
    </source>
</evidence>
<name>A0ABW9JC95_9SPHI</name>
<reference evidence="1 2" key="1">
    <citation type="submission" date="2024-12" db="EMBL/GenBank/DDBJ databases">
        <authorList>
            <person name="Hu S."/>
        </authorList>
    </citation>
    <scope>NUCLEOTIDE SEQUENCE [LARGE SCALE GENOMIC DNA]</scope>
    <source>
        <strain evidence="1 2">P-25</strain>
    </source>
</reference>
<dbReference type="RefSeq" id="WP_138727631.1">
    <property type="nucleotide sequence ID" value="NZ_SRMP02000001.1"/>
</dbReference>
<sequence>MQKQLDDFAEIKSLFLQFLATSKGIEEVTKSTIMSIINDGNKSEKLSPIDLKQEEIAQIRQRNALKNIQKASKNHSKCSLSKL</sequence>
<keyword evidence="2" id="KW-1185">Reference proteome</keyword>
<proteinExistence type="predicted"/>
<evidence type="ECO:0000313" key="2">
    <source>
        <dbReference type="Proteomes" id="UP001517367"/>
    </source>
</evidence>
<organism evidence="1 2">
    <name type="scientific">Pedobacter helvus</name>
    <dbReference type="NCBI Taxonomy" id="2563444"/>
    <lineage>
        <taxon>Bacteria</taxon>
        <taxon>Pseudomonadati</taxon>
        <taxon>Bacteroidota</taxon>
        <taxon>Sphingobacteriia</taxon>
        <taxon>Sphingobacteriales</taxon>
        <taxon>Sphingobacteriaceae</taxon>
        <taxon>Pedobacter</taxon>
    </lineage>
</organism>